<feature type="domain" description="Baseplate J-like central" evidence="3">
    <location>
        <begin position="193"/>
        <end position="285"/>
    </location>
</feature>
<evidence type="ECO:0000313" key="6">
    <source>
        <dbReference type="Proteomes" id="UP000397656"/>
    </source>
</evidence>
<sequence length="370" mass="37404">MPYSRPTLTQLRTTVAADIAASLAGSDPLLRFSNLGIMGTAQAGLAHLHYGYLDWISKQAVPYTATGEYLEAWGALKGVYRKDATAAGGQVILSGMVGKLIGAGTNVVRGDGRIYTVQVSVTIGGDGTAIASVVDQATGAAGNCAAGTVMSLSMPIAGVQSNGVAAAAFTGGADVELDDDFRGRVLSAFQQPAEGGNEGDYVRWATAVPGVTRAWCARNGFGTGTVVVYIMLDQANAVSGGFPQGTDGVATDETRSGVKATGDQLTVANAIFSQQPVTALVYVVSPIATAINFTITGLSGASSATRASILVAIADVLLRKGKPGGTVNLSDIESAIAAIPGTSGFVITTPAGNIVCSTGHLPVLGTITYP</sequence>
<comment type="similarity">
    <text evidence="1">Belongs to the Mu gp47/PBSX XkdT family.</text>
</comment>
<evidence type="ECO:0000256" key="1">
    <source>
        <dbReference type="ARBA" id="ARBA00038087"/>
    </source>
</evidence>
<feature type="domain" description="Baseplate J-like C-terminal" evidence="4">
    <location>
        <begin position="290"/>
        <end position="369"/>
    </location>
</feature>
<dbReference type="Pfam" id="PF26079">
    <property type="entry name" value="Baseplate_J_C"/>
    <property type="match status" value="1"/>
</dbReference>
<evidence type="ECO:0000259" key="2">
    <source>
        <dbReference type="Pfam" id="PF04865"/>
    </source>
</evidence>
<accession>A0A643G4N4</accession>
<dbReference type="EMBL" id="CP062803">
    <property type="protein sequence ID" value="QOT75048.1"/>
    <property type="molecule type" value="Genomic_DNA"/>
</dbReference>
<dbReference type="InterPro" id="IPR058531">
    <property type="entry name" value="Baseplate_J_M"/>
</dbReference>
<feature type="domain" description="Baseplate protein J-like barrel" evidence="2">
    <location>
        <begin position="91"/>
        <end position="172"/>
    </location>
</feature>
<dbReference type="AlphaFoldDB" id="A0A643G4N4"/>
<dbReference type="PANTHER" id="PTHR37829:SF3">
    <property type="entry name" value="PROTEIN JAYE-RELATED"/>
    <property type="match status" value="1"/>
</dbReference>
<dbReference type="Proteomes" id="UP000397656">
    <property type="component" value="Chromosome 1"/>
</dbReference>
<dbReference type="PANTHER" id="PTHR37829">
    <property type="entry name" value="PHAGE-LIKE ELEMENT PBSX PROTEIN XKDT"/>
    <property type="match status" value="1"/>
</dbReference>
<proteinExistence type="inferred from homology"/>
<evidence type="ECO:0000259" key="4">
    <source>
        <dbReference type="Pfam" id="PF26079"/>
    </source>
</evidence>
<name>A0A643G4N4_9BURK</name>
<dbReference type="InterPro" id="IPR052399">
    <property type="entry name" value="Phage_Baseplate_Assmbl_Protein"/>
</dbReference>
<dbReference type="RefSeq" id="WP_150983291.1">
    <property type="nucleotide sequence ID" value="NZ_CP062803.1"/>
</dbReference>
<evidence type="ECO:0000313" key="5">
    <source>
        <dbReference type="EMBL" id="QOT75048.1"/>
    </source>
</evidence>
<dbReference type="GeneID" id="98401715"/>
<evidence type="ECO:0000259" key="3">
    <source>
        <dbReference type="Pfam" id="PF26078"/>
    </source>
</evidence>
<protein>
    <submittedName>
        <fullName evidence="5">Baseplate J/gp47 family protein</fullName>
    </submittedName>
</protein>
<organism evidence="5 6">
    <name type="scientific">Cupriavidus basilensis</name>
    <dbReference type="NCBI Taxonomy" id="68895"/>
    <lineage>
        <taxon>Bacteria</taxon>
        <taxon>Pseudomonadati</taxon>
        <taxon>Pseudomonadota</taxon>
        <taxon>Betaproteobacteria</taxon>
        <taxon>Burkholderiales</taxon>
        <taxon>Burkholderiaceae</taxon>
        <taxon>Cupriavidus</taxon>
    </lineage>
</organism>
<dbReference type="InterPro" id="IPR058530">
    <property type="entry name" value="Baseplate_J-like_C"/>
</dbReference>
<dbReference type="InterPro" id="IPR006949">
    <property type="entry name" value="Barrel_Baseplate_J-like"/>
</dbReference>
<gene>
    <name evidence="5" type="ORF">F7R26_012425</name>
</gene>
<dbReference type="Pfam" id="PF26078">
    <property type="entry name" value="Baseplate_J_M"/>
    <property type="match status" value="1"/>
</dbReference>
<reference evidence="5 6" key="1">
    <citation type="submission" date="2020-10" db="EMBL/GenBank/DDBJ databases">
        <title>Complete genome sequence of Cupriavidus basilensis CCUG 49340T.</title>
        <authorList>
            <person name="Salva-Serra F."/>
            <person name="Donoso R.A."/>
            <person name="Cho K.H."/>
            <person name="Yoo J.A."/>
            <person name="Lee K."/>
            <person name="Yoon S.-H."/>
            <person name="Perez-Pantoja D."/>
            <person name="Moore E.R.B."/>
        </authorList>
    </citation>
    <scope>NUCLEOTIDE SEQUENCE [LARGE SCALE GENOMIC DNA]</scope>
    <source>
        <strain evidence="6">CCUG 49340</strain>
    </source>
</reference>
<dbReference type="Pfam" id="PF04865">
    <property type="entry name" value="Baseplate_J"/>
    <property type="match status" value="1"/>
</dbReference>